<dbReference type="RefSeq" id="WP_321536307.1">
    <property type="nucleotide sequence ID" value="NZ_JARGDL010000014.1"/>
</dbReference>
<feature type="domain" description="Phosphotyrosine protein phosphatase I" evidence="2">
    <location>
        <begin position="3"/>
        <end position="137"/>
    </location>
</feature>
<evidence type="ECO:0000256" key="1">
    <source>
        <dbReference type="ARBA" id="ARBA00022849"/>
    </source>
</evidence>
<comment type="caution">
    <text evidence="3">The sequence shown here is derived from an EMBL/GenBank/DDBJ whole genome shotgun (WGS) entry which is preliminary data.</text>
</comment>
<dbReference type="Pfam" id="PF01451">
    <property type="entry name" value="LMWPc"/>
    <property type="match status" value="1"/>
</dbReference>
<dbReference type="Gene3D" id="3.40.50.2300">
    <property type="match status" value="1"/>
</dbReference>
<keyword evidence="1" id="KW-0059">Arsenical resistance</keyword>
<dbReference type="PANTHER" id="PTHR43428:SF1">
    <property type="entry name" value="ARSENATE REDUCTASE"/>
    <property type="match status" value="1"/>
</dbReference>
<gene>
    <name evidence="3" type="ORF">P0M35_10270</name>
</gene>
<accession>A0AAE3NX23</accession>
<dbReference type="GO" id="GO:0046685">
    <property type="term" value="P:response to arsenic-containing substance"/>
    <property type="evidence" value="ECO:0007669"/>
    <property type="project" value="UniProtKB-KW"/>
</dbReference>
<dbReference type="PANTHER" id="PTHR43428">
    <property type="entry name" value="ARSENATE REDUCTASE"/>
    <property type="match status" value="1"/>
</dbReference>
<name>A0AAE3NX23_9BACT</name>
<organism evidence="3 4">
    <name type="scientific">Stygiobacter electus</name>
    <dbReference type="NCBI Taxonomy" id="3032292"/>
    <lineage>
        <taxon>Bacteria</taxon>
        <taxon>Pseudomonadati</taxon>
        <taxon>Ignavibacteriota</taxon>
        <taxon>Ignavibacteria</taxon>
        <taxon>Ignavibacteriales</taxon>
        <taxon>Melioribacteraceae</taxon>
        <taxon>Stygiobacter</taxon>
    </lineage>
</organism>
<dbReference type="InterPro" id="IPR036196">
    <property type="entry name" value="Ptyr_pPase_sf"/>
</dbReference>
<dbReference type="EMBL" id="JARGDL010000014">
    <property type="protein sequence ID" value="MDF1612536.1"/>
    <property type="molecule type" value="Genomic_DNA"/>
</dbReference>
<keyword evidence="4" id="KW-1185">Reference proteome</keyword>
<dbReference type="SUPFAM" id="SSF52788">
    <property type="entry name" value="Phosphotyrosine protein phosphatases I"/>
    <property type="match status" value="1"/>
</dbReference>
<dbReference type="CDD" id="cd16345">
    <property type="entry name" value="LMWP_ArsC"/>
    <property type="match status" value="1"/>
</dbReference>
<evidence type="ECO:0000313" key="3">
    <source>
        <dbReference type="EMBL" id="MDF1612536.1"/>
    </source>
</evidence>
<dbReference type="Proteomes" id="UP001221302">
    <property type="component" value="Unassembled WGS sequence"/>
</dbReference>
<dbReference type="SMART" id="SM00226">
    <property type="entry name" value="LMWPc"/>
    <property type="match status" value="1"/>
</dbReference>
<protein>
    <submittedName>
        <fullName evidence="3">Arsenate reductase ArsC</fullName>
    </submittedName>
</protein>
<dbReference type="AlphaFoldDB" id="A0AAE3NX23"/>
<proteinExistence type="predicted"/>
<evidence type="ECO:0000259" key="2">
    <source>
        <dbReference type="SMART" id="SM00226"/>
    </source>
</evidence>
<evidence type="ECO:0000313" key="4">
    <source>
        <dbReference type="Proteomes" id="UP001221302"/>
    </source>
</evidence>
<sequence length="140" mass="16052">MKKRILVLCTGNSCRSQMAEGFLKFFDKNLEVYSAGTKPADKVNPFAVKAMKEIGIDISQNYPKLVEQFLNDSFDYVITVCDNAKETCPVFIGDVKHHLHIGFDDPAEAIGTEEEVMPVYRRVRDEIKREFQKFVKQIDN</sequence>
<dbReference type="InterPro" id="IPR023485">
    <property type="entry name" value="Ptyr_pPase"/>
</dbReference>
<reference evidence="3" key="1">
    <citation type="submission" date="2023-03" db="EMBL/GenBank/DDBJ databases">
        <title>Stygiobacter electus gen. nov., sp. nov., facultatively anaerobic thermotolerant bacterium of the class Ignavibacteria from a well of Yessentuki mineral water deposit.</title>
        <authorList>
            <person name="Podosokorskaya O.A."/>
            <person name="Elcheninov A.G."/>
            <person name="Petrova N.F."/>
            <person name="Zavarzina D.G."/>
            <person name="Kublanov I.V."/>
            <person name="Merkel A.Y."/>
        </authorList>
    </citation>
    <scope>NUCLEOTIDE SEQUENCE</scope>
    <source>
        <strain evidence="3">09-Me</strain>
    </source>
</reference>